<dbReference type="InterPro" id="IPR011009">
    <property type="entry name" value="Kinase-like_dom_sf"/>
</dbReference>
<protein>
    <recommendedName>
        <fullName evidence="3">Tyrosine kinase domain protein</fullName>
    </recommendedName>
</protein>
<dbReference type="Proteomes" id="UP000027456">
    <property type="component" value="Unassembled WGS sequence"/>
</dbReference>
<dbReference type="SUPFAM" id="SSF56112">
    <property type="entry name" value="Protein kinase-like (PK-like)"/>
    <property type="match status" value="1"/>
</dbReference>
<gene>
    <name evidence="1" type="ORF">V565_065520</name>
</gene>
<dbReference type="HOGENOM" id="CLU_2211435_0_0_1"/>
<comment type="caution">
    <text evidence="1">The sequence shown here is derived from an EMBL/GenBank/DDBJ whole genome shotgun (WGS) entry which is preliminary data.</text>
</comment>
<dbReference type="OrthoDB" id="4062651at2759"/>
<dbReference type="Gene3D" id="1.10.510.10">
    <property type="entry name" value="Transferase(Phosphotransferase) domain 1"/>
    <property type="match status" value="1"/>
</dbReference>
<organism evidence="1 2">
    <name type="scientific">Rhizoctonia solani 123E</name>
    <dbReference type="NCBI Taxonomy" id="1423351"/>
    <lineage>
        <taxon>Eukaryota</taxon>
        <taxon>Fungi</taxon>
        <taxon>Dikarya</taxon>
        <taxon>Basidiomycota</taxon>
        <taxon>Agaricomycotina</taxon>
        <taxon>Agaricomycetes</taxon>
        <taxon>Cantharellales</taxon>
        <taxon>Ceratobasidiaceae</taxon>
        <taxon>Rhizoctonia</taxon>
    </lineage>
</organism>
<evidence type="ECO:0000313" key="1">
    <source>
        <dbReference type="EMBL" id="KEP51215.1"/>
    </source>
</evidence>
<reference evidence="1 2" key="1">
    <citation type="submission" date="2013-12" db="EMBL/GenBank/DDBJ databases">
        <authorList>
            <person name="Cubeta M."/>
            <person name="Pakala S."/>
            <person name="Fedorova N."/>
            <person name="Thomas E."/>
            <person name="Dean R."/>
            <person name="Jabaji S."/>
            <person name="Neate S."/>
            <person name="Toda T."/>
            <person name="Tavantzis S."/>
            <person name="Vilgalys R."/>
            <person name="Bharathan N."/>
            <person name="Pakala S."/>
            <person name="Losada L.S."/>
            <person name="Zafar N."/>
            <person name="Nierman W."/>
        </authorList>
    </citation>
    <scope>NUCLEOTIDE SEQUENCE [LARGE SCALE GENOMIC DNA]</scope>
    <source>
        <strain evidence="1 2">123E</strain>
    </source>
</reference>
<name>A0A074S0Y7_9AGAM</name>
<dbReference type="AlphaFoldDB" id="A0A074S0Y7"/>
<proteinExistence type="predicted"/>
<accession>A0A074S0Y7</accession>
<evidence type="ECO:0000313" key="2">
    <source>
        <dbReference type="Proteomes" id="UP000027456"/>
    </source>
</evidence>
<dbReference type="EMBL" id="AZST01000185">
    <property type="protein sequence ID" value="KEP51215.1"/>
    <property type="molecule type" value="Genomic_DNA"/>
</dbReference>
<sequence length="107" mass="12549">MMKKIFLPRLQKHLMYGRWGVFCYRKVQTGIAPYSTKNDRNQAEAYMRRHNGELPAQRTTFSIPNDPIITAIGEIAFDCWIREPQDRPSAQEVFEMLDAVCHQFQSL</sequence>
<evidence type="ECO:0008006" key="3">
    <source>
        <dbReference type="Google" id="ProtNLM"/>
    </source>
</evidence>
<keyword evidence="2" id="KW-1185">Reference proteome</keyword>